<name>A0A059L4Z2_9PSED</name>
<reference evidence="2 3" key="1">
    <citation type="submission" date="2013-12" db="EMBL/GenBank/DDBJ databases">
        <authorList>
            <person name="Formusa P.A."/>
            <person name="Habash M."/>
            <person name="Lee H."/>
            <person name="Trevors J.T."/>
        </authorList>
    </citation>
    <scope>NUCLEOTIDE SEQUENCE [LARGE SCALE GENOMIC DNA]</scope>
    <source>
        <strain evidence="2 3">PD30</strain>
    </source>
</reference>
<gene>
    <name evidence="2" type="ORF">V466_10120</name>
</gene>
<comment type="caution">
    <text evidence="2">The sequence shown here is derived from an EMBL/GenBank/DDBJ whole genome shotgun (WGS) entry which is preliminary data.</text>
</comment>
<evidence type="ECO:0000256" key="1">
    <source>
        <dbReference type="SAM" id="MobiDB-lite"/>
    </source>
</evidence>
<sequence length="103" mass="11355">MRIDGVPSQSYPIKRKPRKGPVAEDDYVDIDIDGELEIPSEEQLAARAAKASAQRLSNLPARQQDMLYHRAMSSSVAKALASYLSTAGFVDWDSDVLGLDLYI</sequence>
<proteinExistence type="predicted"/>
<dbReference type="AlphaFoldDB" id="A0A059L4Z2"/>
<dbReference type="eggNOG" id="ENOG5031TP8">
    <property type="taxonomic scope" value="Bacteria"/>
</dbReference>
<evidence type="ECO:0000313" key="2">
    <source>
        <dbReference type="EMBL" id="KDD69140.1"/>
    </source>
</evidence>
<accession>A0A059L4Z2</accession>
<evidence type="ECO:0000313" key="3">
    <source>
        <dbReference type="Proteomes" id="UP000026739"/>
    </source>
</evidence>
<dbReference type="RefSeq" id="WP_033056332.1">
    <property type="nucleotide sequence ID" value="NZ_AZQQ01000073.1"/>
</dbReference>
<dbReference type="Proteomes" id="UP000026739">
    <property type="component" value="Unassembled WGS sequence"/>
</dbReference>
<dbReference type="EMBL" id="AZQQ01000073">
    <property type="protein sequence ID" value="KDD69140.1"/>
    <property type="molecule type" value="Genomic_DNA"/>
</dbReference>
<organism evidence="2 3">
    <name type="scientific">Pseudomonas mandelii PD30</name>
    <dbReference type="NCBI Taxonomy" id="1419583"/>
    <lineage>
        <taxon>Bacteria</taxon>
        <taxon>Pseudomonadati</taxon>
        <taxon>Pseudomonadota</taxon>
        <taxon>Gammaproteobacteria</taxon>
        <taxon>Pseudomonadales</taxon>
        <taxon>Pseudomonadaceae</taxon>
        <taxon>Pseudomonas</taxon>
    </lineage>
</organism>
<feature type="region of interest" description="Disordered" evidence="1">
    <location>
        <begin position="1"/>
        <end position="22"/>
    </location>
</feature>
<protein>
    <submittedName>
        <fullName evidence="2">Uncharacterized protein</fullName>
    </submittedName>
</protein>